<sequence>MNYAMVFPKSLRFILHGIAYSDWVGNKDTRRSTSDYCFYVGECFISLLSKKPTMAPSSSEEEFYVIFLYTYIQIVKVSKKHIELIYVPRNENVAKNFTKALSRYKHQKLCRLLNFMPL</sequence>
<dbReference type="AlphaFoldDB" id="A0A8T2VLB5"/>
<name>A0A8T2VLB5_CERRI</name>
<organism evidence="1 2">
    <name type="scientific">Ceratopteris richardii</name>
    <name type="common">Triangle waterfern</name>
    <dbReference type="NCBI Taxonomy" id="49495"/>
    <lineage>
        <taxon>Eukaryota</taxon>
        <taxon>Viridiplantae</taxon>
        <taxon>Streptophyta</taxon>
        <taxon>Embryophyta</taxon>
        <taxon>Tracheophyta</taxon>
        <taxon>Polypodiopsida</taxon>
        <taxon>Polypodiidae</taxon>
        <taxon>Polypodiales</taxon>
        <taxon>Pteridineae</taxon>
        <taxon>Pteridaceae</taxon>
        <taxon>Parkerioideae</taxon>
        <taxon>Ceratopteris</taxon>
    </lineage>
</organism>
<reference evidence="1" key="1">
    <citation type="submission" date="2021-08" db="EMBL/GenBank/DDBJ databases">
        <title>WGS assembly of Ceratopteris richardii.</title>
        <authorList>
            <person name="Marchant D.B."/>
            <person name="Chen G."/>
            <person name="Jenkins J."/>
            <person name="Shu S."/>
            <person name="Leebens-Mack J."/>
            <person name="Grimwood J."/>
            <person name="Schmutz J."/>
            <person name="Soltis P."/>
            <person name="Soltis D."/>
            <person name="Chen Z.-H."/>
        </authorList>
    </citation>
    <scope>NUCLEOTIDE SEQUENCE</scope>
    <source>
        <strain evidence="1">Whitten #5841</strain>
        <tissue evidence="1">Leaf</tissue>
    </source>
</reference>
<accession>A0A8T2VLB5</accession>
<dbReference type="Proteomes" id="UP000825935">
    <property type="component" value="Chromosome 1"/>
</dbReference>
<comment type="caution">
    <text evidence="1">The sequence shown here is derived from an EMBL/GenBank/DDBJ whole genome shotgun (WGS) entry which is preliminary data.</text>
</comment>
<keyword evidence="2" id="KW-1185">Reference proteome</keyword>
<evidence type="ECO:0000313" key="1">
    <source>
        <dbReference type="EMBL" id="KAH7446566.1"/>
    </source>
</evidence>
<gene>
    <name evidence="1" type="ORF">KP509_01G062400</name>
</gene>
<protein>
    <submittedName>
        <fullName evidence="1">Uncharacterized protein</fullName>
    </submittedName>
</protein>
<proteinExistence type="predicted"/>
<dbReference type="EMBL" id="CM035406">
    <property type="protein sequence ID" value="KAH7446566.1"/>
    <property type="molecule type" value="Genomic_DNA"/>
</dbReference>
<evidence type="ECO:0000313" key="2">
    <source>
        <dbReference type="Proteomes" id="UP000825935"/>
    </source>
</evidence>